<dbReference type="EMBL" id="CM007899">
    <property type="protein sequence ID" value="OTG12367.1"/>
    <property type="molecule type" value="Genomic_DNA"/>
</dbReference>
<dbReference type="AlphaFoldDB" id="A0A251TMK8"/>
<dbReference type="Proteomes" id="UP000215914">
    <property type="component" value="Chromosome 10"/>
</dbReference>
<accession>A0A251TMK8</accession>
<reference evidence="2" key="1">
    <citation type="journal article" date="2017" name="Nature">
        <title>The sunflower genome provides insights into oil metabolism, flowering and Asterid evolution.</title>
        <authorList>
            <person name="Badouin H."/>
            <person name="Gouzy J."/>
            <person name="Grassa C.J."/>
            <person name="Murat F."/>
            <person name="Staton S.E."/>
            <person name="Cottret L."/>
            <person name="Lelandais-Briere C."/>
            <person name="Owens G.L."/>
            <person name="Carrere S."/>
            <person name="Mayjonade B."/>
            <person name="Legrand L."/>
            <person name="Gill N."/>
            <person name="Kane N.C."/>
            <person name="Bowers J.E."/>
            <person name="Hubner S."/>
            <person name="Bellec A."/>
            <person name="Berard A."/>
            <person name="Berges H."/>
            <person name="Blanchet N."/>
            <person name="Boniface M.C."/>
            <person name="Brunel D."/>
            <person name="Catrice O."/>
            <person name="Chaidir N."/>
            <person name="Claudel C."/>
            <person name="Donnadieu C."/>
            <person name="Faraut T."/>
            <person name="Fievet G."/>
            <person name="Helmstetter N."/>
            <person name="King M."/>
            <person name="Knapp S.J."/>
            <person name="Lai Z."/>
            <person name="Le Paslier M.C."/>
            <person name="Lippi Y."/>
            <person name="Lorenzon L."/>
            <person name="Mandel J.R."/>
            <person name="Marage G."/>
            <person name="Marchand G."/>
            <person name="Marquand E."/>
            <person name="Bret-Mestries E."/>
            <person name="Morien E."/>
            <person name="Nambeesan S."/>
            <person name="Nguyen T."/>
            <person name="Pegot-Espagnet P."/>
            <person name="Pouilly N."/>
            <person name="Raftis F."/>
            <person name="Sallet E."/>
            <person name="Schiex T."/>
            <person name="Thomas J."/>
            <person name="Vandecasteele C."/>
            <person name="Vares D."/>
            <person name="Vear F."/>
            <person name="Vautrin S."/>
            <person name="Crespi M."/>
            <person name="Mangin B."/>
            <person name="Burke J.M."/>
            <person name="Salse J."/>
            <person name="Munos S."/>
            <person name="Vincourt P."/>
            <person name="Rieseberg L.H."/>
            <person name="Langlade N.B."/>
        </authorList>
    </citation>
    <scope>NUCLEOTIDE SEQUENCE [LARGE SCALE GENOMIC DNA]</scope>
    <source>
        <strain evidence="2">cv. SF193</strain>
    </source>
</reference>
<proteinExistence type="predicted"/>
<name>A0A251TMK8_HELAN</name>
<evidence type="ECO:0000313" key="2">
    <source>
        <dbReference type="Proteomes" id="UP000215914"/>
    </source>
</evidence>
<protein>
    <submittedName>
        <fullName evidence="1">Uncharacterized protein</fullName>
    </submittedName>
</protein>
<gene>
    <name evidence="1" type="ORF">HannXRQ_Chr10g0308861</name>
</gene>
<sequence length="110" mass="12678">MYILEASAEPPVKAADHTGQNYIRVEDMLKNANNQGTTILHTLKVDYTLGDFEVVLWSYTYWWLFRRVNGLSYSSLFMEKVSIRQPLDVKPDFGKVLLGLVVSAGYWTWV</sequence>
<organism evidence="1 2">
    <name type="scientific">Helianthus annuus</name>
    <name type="common">Common sunflower</name>
    <dbReference type="NCBI Taxonomy" id="4232"/>
    <lineage>
        <taxon>Eukaryota</taxon>
        <taxon>Viridiplantae</taxon>
        <taxon>Streptophyta</taxon>
        <taxon>Embryophyta</taxon>
        <taxon>Tracheophyta</taxon>
        <taxon>Spermatophyta</taxon>
        <taxon>Magnoliopsida</taxon>
        <taxon>eudicotyledons</taxon>
        <taxon>Gunneridae</taxon>
        <taxon>Pentapetalae</taxon>
        <taxon>asterids</taxon>
        <taxon>campanulids</taxon>
        <taxon>Asterales</taxon>
        <taxon>Asteraceae</taxon>
        <taxon>Asteroideae</taxon>
        <taxon>Heliantheae alliance</taxon>
        <taxon>Heliantheae</taxon>
        <taxon>Helianthus</taxon>
    </lineage>
</organism>
<evidence type="ECO:0000313" key="1">
    <source>
        <dbReference type="EMBL" id="OTG12367.1"/>
    </source>
</evidence>
<keyword evidence="2" id="KW-1185">Reference proteome</keyword>
<dbReference type="InParanoid" id="A0A251TMK8"/>